<accession>A0AAW2N4L8</accession>
<evidence type="ECO:0000313" key="2">
    <source>
        <dbReference type="EMBL" id="KAL0337899.1"/>
    </source>
</evidence>
<protein>
    <recommendedName>
        <fullName evidence="1">RNase H type-1 domain-containing protein</fullName>
    </recommendedName>
</protein>
<dbReference type="GO" id="GO:0004523">
    <property type="term" value="F:RNA-DNA hybrid ribonuclease activity"/>
    <property type="evidence" value="ECO:0007669"/>
    <property type="project" value="InterPro"/>
</dbReference>
<dbReference type="Gene3D" id="3.30.420.10">
    <property type="entry name" value="Ribonuclease H-like superfamily/Ribonuclease H"/>
    <property type="match status" value="1"/>
</dbReference>
<dbReference type="PANTHER" id="PTHR47074">
    <property type="entry name" value="BNAC02G40300D PROTEIN"/>
    <property type="match status" value="1"/>
</dbReference>
<dbReference type="SUPFAM" id="SSF53098">
    <property type="entry name" value="Ribonuclease H-like"/>
    <property type="match status" value="1"/>
</dbReference>
<reference evidence="2" key="2">
    <citation type="journal article" date="2024" name="Plant">
        <title>Genomic evolution and insights into agronomic trait innovations of Sesamum species.</title>
        <authorList>
            <person name="Miao H."/>
            <person name="Wang L."/>
            <person name="Qu L."/>
            <person name="Liu H."/>
            <person name="Sun Y."/>
            <person name="Le M."/>
            <person name="Wang Q."/>
            <person name="Wei S."/>
            <person name="Zheng Y."/>
            <person name="Lin W."/>
            <person name="Duan Y."/>
            <person name="Cao H."/>
            <person name="Xiong S."/>
            <person name="Wang X."/>
            <person name="Wei L."/>
            <person name="Li C."/>
            <person name="Ma Q."/>
            <person name="Ju M."/>
            <person name="Zhao R."/>
            <person name="Li G."/>
            <person name="Mu C."/>
            <person name="Tian Q."/>
            <person name="Mei H."/>
            <person name="Zhang T."/>
            <person name="Gao T."/>
            <person name="Zhang H."/>
        </authorList>
    </citation>
    <scope>NUCLEOTIDE SEQUENCE</scope>
    <source>
        <strain evidence="2">KEN8</strain>
    </source>
</reference>
<dbReference type="GO" id="GO:0003676">
    <property type="term" value="F:nucleic acid binding"/>
    <property type="evidence" value="ECO:0007669"/>
    <property type="project" value="InterPro"/>
</dbReference>
<name>A0AAW2N4L8_9LAMI</name>
<dbReference type="InterPro" id="IPR052929">
    <property type="entry name" value="RNase_H-like_EbsB-rel"/>
</dbReference>
<dbReference type="AlphaFoldDB" id="A0AAW2N4L8"/>
<dbReference type="PANTHER" id="PTHR47074:SF11">
    <property type="entry name" value="REVERSE TRANSCRIPTASE-LIKE PROTEIN"/>
    <property type="match status" value="1"/>
</dbReference>
<comment type="caution">
    <text evidence="2">The sequence shown here is derived from an EMBL/GenBank/DDBJ whole genome shotgun (WGS) entry which is preliminary data.</text>
</comment>
<dbReference type="InterPro" id="IPR044730">
    <property type="entry name" value="RNase_H-like_dom_plant"/>
</dbReference>
<feature type="domain" description="RNase H type-1" evidence="1">
    <location>
        <begin position="28"/>
        <end position="150"/>
    </location>
</feature>
<dbReference type="EMBL" id="JACGWM010000012">
    <property type="protein sequence ID" value="KAL0337899.1"/>
    <property type="molecule type" value="Genomic_DNA"/>
</dbReference>
<proteinExistence type="predicted"/>
<dbReference type="CDD" id="cd06222">
    <property type="entry name" value="RNase_H_like"/>
    <property type="match status" value="1"/>
</dbReference>
<dbReference type="InterPro" id="IPR012337">
    <property type="entry name" value="RNaseH-like_sf"/>
</dbReference>
<dbReference type="InterPro" id="IPR036397">
    <property type="entry name" value="RNaseH_sf"/>
</dbReference>
<gene>
    <name evidence="2" type="ORF">Scaly_2065000</name>
</gene>
<dbReference type="Pfam" id="PF13456">
    <property type="entry name" value="RVT_3"/>
    <property type="match status" value="1"/>
</dbReference>
<evidence type="ECO:0000259" key="1">
    <source>
        <dbReference type="Pfam" id="PF13456"/>
    </source>
</evidence>
<organism evidence="2">
    <name type="scientific">Sesamum calycinum</name>
    <dbReference type="NCBI Taxonomy" id="2727403"/>
    <lineage>
        <taxon>Eukaryota</taxon>
        <taxon>Viridiplantae</taxon>
        <taxon>Streptophyta</taxon>
        <taxon>Embryophyta</taxon>
        <taxon>Tracheophyta</taxon>
        <taxon>Spermatophyta</taxon>
        <taxon>Magnoliopsida</taxon>
        <taxon>eudicotyledons</taxon>
        <taxon>Gunneridae</taxon>
        <taxon>Pentapetalae</taxon>
        <taxon>asterids</taxon>
        <taxon>lamiids</taxon>
        <taxon>Lamiales</taxon>
        <taxon>Pedaliaceae</taxon>
        <taxon>Sesamum</taxon>
    </lineage>
</organism>
<dbReference type="InterPro" id="IPR002156">
    <property type="entry name" value="RNaseH_domain"/>
</dbReference>
<sequence>MMNNYLQVHHKNRLSKWSPPVADTIKINFDGAVLEKGCEVGIGGVARDSSGVVLAWFSCRFLRQVNGEIAEALAAREAVDLAIRHGWSRVLIEGDCLSLINKLNSSDLDQSYTRPLVQDIKLATSFSSTLSFAHVVRNNNTIAHKLATRAGASLYSSRCFSPVEADLKLISTFNKNFRSI</sequence>
<reference evidence="2" key="1">
    <citation type="submission" date="2020-06" db="EMBL/GenBank/DDBJ databases">
        <authorList>
            <person name="Li T."/>
            <person name="Hu X."/>
            <person name="Zhang T."/>
            <person name="Song X."/>
            <person name="Zhang H."/>
            <person name="Dai N."/>
            <person name="Sheng W."/>
            <person name="Hou X."/>
            <person name="Wei L."/>
        </authorList>
    </citation>
    <scope>NUCLEOTIDE SEQUENCE</scope>
    <source>
        <strain evidence="2">KEN8</strain>
        <tissue evidence="2">Leaf</tissue>
    </source>
</reference>